<dbReference type="Proteomes" id="UP000019484">
    <property type="component" value="Unassembled WGS sequence"/>
</dbReference>
<evidence type="ECO:0000256" key="1">
    <source>
        <dbReference type="SAM" id="MobiDB-lite"/>
    </source>
</evidence>
<comment type="caution">
    <text evidence="2">The sequence shown here is derived from an EMBL/GenBank/DDBJ whole genome shotgun (WGS) entry which is preliminary data.</text>
</comment>
<name>W9YDS4_9EURO</name>
<proteinExistence type="predicted"/>
<dbReference type="SMART" id="SM00384">
    <property type="entry name" value="AT_hook"/>
    <property type="match status" value="2"/>
</dbReference>
<feature type="compositionally biased region" description="Basic and acidic residues" evidence="1">
    <location>
        <begin position="35"/>
        <end position="48"/>
    </location>
</feature>
<feature type="region of interest" description="Disordered" evidence="1">
    <location>
        <begin position="1"/>
        <end position="189"/>
    </location>
</feature>
<evidence type="ECO:0008006" key="4">
    <source>
        <dbReference type="Google" id="ProtNLM"/>
    </source>
</evidence>
<dbReference type="RefSeq" id="XP_007723831.1">
    <property type="nucleotide sequence ID" value="XM_007725641.1"/>
</dbReference>
<organism evidence="2 3">
    <name type="scientific">Capronia coronata CBS 617.96</name>
    <dbReference type="NCBI Taxonomy" id="1182541"/>
    <lineage>
        <taxon>Eukaryota</taxon>
        <taxon>Fungi</taxon>
        <taxon>Dikarya</taxon>
        <taxon>Ascomycota</taxon>
        <taxon>Pezizomycotina</taxon>
        <taxon>Eurotiomycetes</taxon>
        <taxon>Chaetothyriomycetidae</taxon>
        <taxon>Chaetothyriales</taxon>
        <taxon>Herpotrichiellaceae</taxon>
        <taxon>Capronia</taxon>
    </lineage>
</organism>
<accession>W9YDS4</accession>
<sequence>MEGELAITSKRGNKIKKNADPSNPAIHIARSGNDVVKRASELTVEEKANGSADTGAEKTKNGNGEKRKHDQTEDDKNGDGVEDEDKKGEPALEENADGKTVKAKGAKNSSNKKQKTDVAQEEGGAEKKNAGRPKKDDTAKQGVKDDSATEKRKAGRPKKADGALPKSKKESTAPPTEGIGSRTRSRQKA</sequence>
<dbReference type="OrthoDB" id="2131339at2759"/>
<dbReference type="AlphaFoldDB" id="W9YDS4"/>
<dbReference type="GO" id="GO:0003677">
    <property type="term" value="F:DNA binding"/>
    <property type="evidence" value="ECO:0007669"/>
    <property type="project" value="InterPro"/>
</dbReference>
<keyword evidence="3" id="KW-1185">Reference proteome</keyword>
<dbReference type="GeneID" id="19159630"/>
<dbReference type="HOGENOM" id="CLU_082830_1_0_1"/>
<dbReference type="eggNOG" id="ENOG502S40C">
    <property type="taxonomic scope" value="Eukaryota"/>
</dbReference>
<dbReference type="Pfam" id="PF02178">
    <property type="entry name" value="AT_hook"/>
    <property type="match status" value="2"/>
</dbReference>
<reference evidence="2 3" key="1">
    <citation type="submission" date="2013-03" db="EMBL/GenBank/DDBJ databases">
        <title>The Genome Sequence of Capronia coronata CBS 617.96.</title>
        <authorList>
            <consortium name="The Broad Institute Genomics Platform"/>
            <person name="Cuomo C."/>
            <person name="de Hoog S."/>
            <person name="Gorbushina A."/>
            <person name="Walker B."/>
            <person name="Young S.K."/>
            <person name="Zeng Q."/>
            <person name="Gargeya S."/>
            <person name="Fitzgerald M."/>
            <person name="Haas B."/>
            <person name="Abouelleil A."/>
            <person name="Allen A.W."/>
            <person name="Alvarado L."/>
            <person name="Arachchi H.M."/>
            <person name="Berlin A.M."/>
            <person name="Chapman S.B."/>
            <person name="Gainer-Dewar J."/>
            <person name="Goldberg J."/>
            <person name="Griggs A."/>
            <person name="Gujja S."/>
            <person name="Hansen M."/>
            <person name="Howarth C."/>
            <person name="Imamovic A."/>
            <person name="Ireland A."/>
            <person name="Larimer J."/>
            <person name="McCowan C."/>
            <person name="Murphy C."/>
            <person name="Pearson M."/>
            <person name="Poon T.W."/>
            <person name="Priest M."/>
            <person name="Roberts A."/>
            <person name="Saif S."/>
            <person name="Shea T."/>
            <person name="Sisk P."/>
            <person name="Sykes S."/>
            <person name="Wortman J."/>
            <person name="Nusbaum C."/>
            <person name="Birren B."/>
        </authorList>
    </citation>
    <scope>NUCLEOTIDE SEQUENCE [LARGE SCALE GENOMIC DNA]</scope>
    <source>
        <strain evidence="2 3">CBS 617.96</strain>
    </source>
</reference>
<dbReference type="InterPro" id="IPR017956">
    <property type="entry name" value="AT_hook_DNA-bd_motif"/>
</dbReference>
<evidence type="ECO:0000313" key="2">
    <source>
        <dbReference type="EMBL" id="EXJ87825.1"/>
    </source>
</evidence>
<feature type="compositionally biased region" description="Basic residues" evidence="1">
    <location>
        <begin position="101"/>
        <end position="113"/>
    </location>
</feature>
<protein>
    <recommendedName>
        <fullName evidence="4">Hypervirulence associated protein TUDOR domain-containing protein</fullName>
    </recommendedName>
</protein>
<dbReference type="EMBL" id="AMWN01000004">
    <property type="protein sequence ID" value="EXJ87825.1"/>
    <property type="molecule type" value="Genomic_DNA"/>
</dbReference>
<dbReference type="STRING" id="1182541.W9YDS4"/>
<feature type="compositionally biased region" description="Basic and acidic residues" evidence="1">
    <location>
        <begin position="114"/>
        <end position="152"/>
    </location>
</feature>
<gene>
    <name evidence="2" type="ORF">A1O1_04752</name>
</gene>
<feature type="compositionally biased region" description="Basic and acidic residues" evidence="1">
    <location>
        <begin position="55"/>
        <end position="100"/>
    </location>
</feature>
<evidence type="ECO:0000313" key="3">
    <source>
        <dbReference type="Proteomes" id="UP000019484"/>
    </source>
</evidence>